<reference evidence="2" key="1">
    <citation type="submission" date="2023-10" db="EMBL/GenBank/DDBJ databases">
        <authorList>
            <person name="Hackl T."/>
        </authorList>
    </citation>
    <scope>NUCLEOTIDE SEQUENCE</scope>
</reference>
<dbReference type="EMBL" id="CAUWAG010000003">
    <property type="protein sequence ID" value="CAJ2501526.1"/>
    <property type="molecule type" value="Genomic_DNA"/>
</dbReference>
<keyword evidence="1" id="KW-0812">Transmembrane</keyword>
<protein>
    <submittedName>
        <fullName evidence="2">Uu.00g043790.m01.CDS01</fullName>
    </submittedName>
</protein>
<sequence>MAGAFGSGAAFGAALTTAGIHQPGIIVAQMDLTNYRMVETFLTASGTSMLLVTVLQRLGYLSLKPRSFSSLGLFSPVDGNIIGGCLHGAGMALSGACPGTLFAQIGVGICSGVYTLGGGILGGILWAGVLRPIIGARKKPKDSAPDKLTVPEALAGVDSNEAIVTGHVIGFEEVGDYFWWVTRGGSKPKSYSAIFITTGVVAGTMAVSLVVPSVLVPQDRS</sequence>
<feature type="transmembrane region" description="Helical" evidence="1">
    <location>
        <begin position="101"/>
        <end position="129"/>
    </location>
</feature>
<name>A0AAI8YE59_9PEZI</name>
<evidence type="ECO:0000313" key="3">
    <source>
        <dbReference type="Proteomes" id="UP001295740"/>
    </source>
</evidence>
<dbReference type="Proteomes" id="UP001295740">
    <property type="component" value="Unassembled WGS sequence"/>
</dbReference>
<accession>A0AAI8YE59</accession>
<dbReference type="AlphaFoldDB" id="A0AAI8YE59"/>
<evidence type="ECO:0000256" key="1">
    <source>
        <dbReference type="SAM" id="Phobius"/>
    </source>
</evidence>
<feature type="transmembrane region" description="Helical" evidence="1">
    <location>
        <begin position="193"/>
        <end position="215"/>
    </location>
</feature>
<evidence type="ECO:0000313" key="2">
    <source>
        <dbReference type="EMBL" id="CAJ2501526.1"/>
    </source>
</evidence>
<keyword evidence="1" id="KW-1133">Transmembrane helix</keyword>
<keyword evidence="3" id="KW-1185">Reference proteome</keyword>
<gene>
    <name evidence="2" type="ORF">KHLLAP_LOCUS1994</name>
</gene>
<dbReference type="InterPro" id="IPR007272">
    <property type="entry name" value="Sulf_transp_TsuA/YedE"/>
</dbReference>
<organism evidence="2 3">
    <name type="scientific">Anthostomella pinea</name>
    <dbReference type="NCBI Taxonomy" id="933095"/>
    <lineage>
        <taxon>Eukaryota</taxon>
        <taxon>Fungi</taxon>
        <taxon>Dikarya</taxon>
        <taxon>Ascomycota</taxon>
        <taxon>Pezizomycotina</taxon>
        <taxon>Sordariomycetes</taxon>
        <taxon>Xylariomycetidae</taxon>
        <taxon>Xylariales</taxon>
        <taxon>Xylariaceae</taxon>
        <taxon>Anthostomella</taxon>
    </lineage>
</organism>
<comment type="caution">
    <text evidence="2">The sequence shown here is derived from an EMBL/GenBank/DDBJ whole genome shotgun (WGS) entry which is preliminary data.</text>
</comment>
<keyword evidence="1" id="KW-0472">Membrane</keyword>
<proteinExistence type="predicted"/>
<dbReference type="Pfam" id="PF04143">
    <property type="entry name" value="Sulf_transp"/>
    <property type="match status" value="1"/>
</dbReference>
<feature type="transmembrane region" description="Helical" evidence="1">
    <location>
        <begin position="35"/>
        <end position="55"/>
    </location>
</feature>